<organism evidence="1 2">
    <name type="scientific">Acipenser oxyrinchus oxyrinchus</name>
    <dbReference type="NCBI Taxonomy" id="40147"/>
    <lineage>
        <taxon>Eukaryota</taxon>
        <taxon>Metazoa</taxon>
        <taxon>Chordata</taxon>
        <taxon>Craniata</taxon>
        <taxon>Vertebrata</taxon>
        <taxon>Euteleostomi</taxon>
        <taxon>Actinopterygii</taxon>
        <taxon>Chondrostei</taxon>
        <taxon>Acipenseriformes</taxon>
        <taxon>Acipenseridae</taxon>
        <taxon>Acipenser</taxon>
    </lineage>
</organism>
<proteinExistence type="predicted"/>
<dbReference type="PANTHER" id="PTHR16219">
    <property type="entry name" value="AUGMIN SUBUNIT 4 FAMILY MEMBER"/>
    <property type="match status" value="1"/>
</dbReference>
<protein>
    <submittedName>
        <fullName evidence="1">HAUS augmin-like complex subunit 4</fullName>
    </submittedName>
</protein>
<dbReference type="Proteomes" id="UP001230051">
    <property type="component" value="Unassembled WGS sequence"/>
</dbReference>
<name>A0AAD8CRX3_ACIOX</name>
<reference evidence="1" key="1">
    <citation type="submission" date="2022-02" db="EMBL/GenBank/DDBJ databases">
        <title>Atlantic sturgeon de novo genome assembly.</title>
        <authorList>
            <person name="Stock M."/>
            <person name="Klopp C."/>
            <person name="Guiguen Y."/>
            <person name="Cabau C."/>
            <person name="Parinello H."/>
            <person name="Santidrian Yebra-Pimentel E."/>
            <person name="Kuhl H."/>
            <person name="Dirks R.P."/>
            <person name="Guessner J."/>
            <person name="Wuertz S."/>
            <person name="Du K."/>
            <person name="Schartl M."/>
        </authorList>
    </citation>
    <scope>NUCLEOTIDE SEQUENCE</scope>
    <source>
        <strain evidence="1">STURGEONOMICS-FGT-2020</strain>
        <tissue evidence="1">Whole blood</tissue>
    </source>
</reference>
<dbReference type="Pfam" id="PF14735">
    <property type="entry name" value="HAUS4"/>
    <property type="match status" value="1"/>
</dbReference>
<gene>
    <name evidence="1" type="primary">HAUS4</name>
    <name evidence="1" type="ORF">AOXY_G26536</name>
</gene>
<comment type="caution">
    <text evidence="1">The sequence shown here is derived from an EMBL/GenBank/DDBJ whole genome shotgun (WGS) entry which is preliminary data.</text>
</comment>
<dbReference type="GO" id="GO:0070652">
    <property type="term" value="C:HAUS complex"/>
    <property type="evidence" value="ECO:0007669"/>
    <property type="project" value="InterPro"/>
</dbReference>
<accession>A0AAD8CRX3</accession>
<sequence>MHRFDRVGRKGGDYYFVYIEDLCGAVYFDWKRARSGTGKWEEVRILKTCLWMSARMSVCPDPASVPSLARGDGLHEQVLTSLPMCQLSEDDLSQNPQFSKLLSALCQHMDETGLTIQLKKKLQKAEREVQLQKLSWLRSESLFRLIQEMIQEYHIRKQDSQLLHEDCKFYETLEQCLLVTQCVRELDPSSTTAEDKPQLLGLSKQNVLDRMPPDQDAKRMRQRLVREFEDRLKRKCFTILSYYQPDWEGESEGLKTLKLSRLPESLENETKRLESQRAKERESAILLHRQTHCYLSELLGCIQILQSLILDHRLRAQNDLDRKKTQYMEAKCQIIILKIRMEMLQVQLDTYTPKKIAVHRTIRDTLESALKSEQVERQSSQRMLSSFEILGQDFEAVVKEYSRLRQEIKNKKWALQEFSQYNH</sequence>
<dbReference type="PRINTS" id="PR02090">
    <property type="entry name" value="HAUSAUGMINL4"/>
</dbReference>
<evidence type="ECO:0000313" key="1">
    <source>
        <dbReference type="EMBL" id="KAK1155711.1"/>
    </source>
</evidence>
<dbReference type="GO" id="GO:0007098">
    <property type="term" value="P:centrosome cycle"/>
    <property type="evidence" value="ECO:0007669"/>
    <property type="project" value="InterPro"/>
</dbReference>
<dbReference type="GO" id="GO:0051011">
    <property type="term" value="F:microtubule minus-end binding"/>
    <property type="evidence" value="ECO:0007669"/>
    <property type="project" value="TreeGrafter"/>
</dbReference>
<dbReference type="InterPro" id="IPR026214">
    <property type="entry name" value="HAUS4_met"/>
</dbReference>
<dbReference type="GO" id="GO:0051225">
    <property type="term" value="P:spindle assembly"/>
    <property type="evidence" value="ECO:0007669"/>
    <property type="project" value="InterPro"/>
</dbReference>
<dbReference type="PANTHER" id="PTHR16219:SF1">
    <property type="entry name" value="HAUS AUGMIN-LIKE COMPLEX SUBUNIT 4"/>
    <property type="match status" value="1"/>
</dbReference>
<dbReference type="AlphaFoldDB" id="A0AAD8CRX3"/>
<keyword evidence="2" id="KW-1185">Reference proteome</keyword>
<dbReference type="InterPro" id="IPR029327">
    <property type="entry name" value="HAUS4"/>
</dbReference>
<evidence type="ECO:0000313" key="2">
    <source>
        <dbReference type="Proteomes" id="UP001230051"/>
    </source>
</evidence>
<dbReference type="EMBL" id="JAGXEW010000029">
    <property type="protein sequence ID" value="KAK1155711.1"/>
    <property type="molecule type" value="Genomic_DNA"/>
</dbReference>